<evidence type="ECO:0000313" key="2">
    <source>
        <dbReference type="Proteomes" id="UP000499080"/>
    </source>
</evidence>
<keyword evidence="2" id="KW-1185">Reference proteome</keyword>
<evidence type="ECO:0000313" key="1">
    <source>
        <dbReference type="EMBL" id="GBL87714.1"/>
    </source>
</evidence>
<name>A0A4Y2B9G7_ARAVE</name>
<comment type="caution">
    <text evidence="1">The sequence shown here is derived from an EMBL/GenBank/DDBJ whole genome shotgun (WGS) entry which is preliminary data.</text>
</comment>
<organism evidence="1 2">
    <name type="scientific">Araneus ventricosus</name>
    <name type="common">Orbweaver spider</name>
    <name type="synonym">Epeira ventricosa</name>
    <dbReference type="NCBI Taxonomy" id="182803"/>
    <lineage>
        <taxon>Eukaryota</taxon>
        <taxon>Metazoa</taxon>
        <taxon>Ecdysozoa</taxon>
        <taxon>Arthropoda</taxon>
        <taxon>Chelicerata</taxon>
        <taxon>Arachnida</taxon>
        <taxon>Araneae</taxon>
        <taxon>Araneomorphae</taxon>
        <taxon>Entelegynae</taxon>
        <taxon>Araneoidea</taxon>
        <taxon>Araneidae</taxon>
        <taxon>Araneus</taxon>
    </lineage>
</organism>
<protein>
    <submittedName>
        <fullName evidence="1">Uncharacterized protein</fullName>
    </submittedName>
</protein>
<proteinExistence type="predicted"/>
<reference evidence="1 2" key="1">
    <citation type="journal article" date="2019" name="Sci. Rep.">
        <title>Orb-weaving spider Araneus ventricosus genome elucidates the spidroin gene catalogue.</title>
        <authorList>
            <person name="Kono N."/>
            <person name="Nakamura H."/>
            <person name="Ohtoshi R."/>
            <person name="Moran D.A.P."/>
            <person name="Shinohara A."/>
            <person name="Yoshida Y."/>
            <person name="Fujiwara M."/>
            <person name="Mori M."/>
            <person name="Tomita M."/>
            <person name="Arakawa K."/>
        </authorList>
    </citation>
    <scope>NUCLEOTIDE SEQUENCE [LARGE SCALE GENOMIC DNA]</scope>
</reference>
<sequence length="95" mass="11106">MTFTKVCKTLQPKALMNEFNQRDNFSFKMNPGSMPCEWPSRPCKTLQPEALKKDFGGCAKIYLFPNLRKTASEMCPQIRLEGRIRKLQLSREEEF</sequence>
<accession>A0A4Y2B9G7</accession>
<dbReference type="AlphaFoldDB" id="A0A4Y2B9G7"/>
<dbReference type="Proteomes" id="UP000499080">
    <property type="component" value="Unassembled WGS sequence"/>
</dbReference>
<dbReference type="EMBL" id="BGPR01000055">
    <property type="protein sequence ID" value="GBL87714.1"/>
    <property type="molecule type" value="Genomic_DNA"/>
</dbReference>
<gene>
    <name evidence="1" type="ORF">AVEN_81332_1</name>
</gene>